<proteinExistence type="predicted"/>
<comment type="caution">
    <text evidence="2">The sequence shown here is derived from an EMBL/GenBank/DDBJ whole genome shotgun (WGS) entry which is preliminary data.</text>
</comment>
<protein>
    <submittedName>
        <fullName evidence="2">Uncharacterized protein</fullName>
    </submittedName>
</protein>
<dbReference type="Proteomes" id="UP000735302">
    <property type="component" value="Unassembled WGS sequence"/>
</dbReference>
<dbReference type="EMBL" id="BLXT01002323">
    <property type="protein sequence ID" value="GFN93222.1"/>
    <property type="molecule type" value="Genomic_DNA"/>
</dbReference>
<gene>
    <name evidence="2" type="ORF">PoB_001972800</name>
</gene>
<dbReference type="AlphaFoldDB" id="A0AAV3ZF52"/>
<accession>A0AAV3ZF52</accession>
<keyword evidence="3" id="KW-1185">Reference proteome</keyword>
<feature type="compositionally biased region" description="Polar residues" evidence="1">
    <location>
        <begin position="19"/>
        <end position="37"/>
    </location>
</feature>
<evidence type="ECO:0000313" key="2">
    <source>
        <dbReference type="EMBL" id="GFN93222.1"/>
    </source>
</evidence>
<name>A0AAV3ZF52_9GAST</name>
<evidence type="ECO:0000256" key="1">
    <source>
        <dbReference type="SAM" id="MobiDB-lite"/>
    </source>
</evidence>
<organism evidence="2 3">
    <name type="scientific">Plakobranchus ocellatus</name>
    <dbReference type="NCBI Taxonomy" id="259542"/>
    <lineage>
        <taxon>Eukaryota</taxon>
        <taxon>Metazoa</taxon>
        <taxon>Spiralia</taxon>
        <taxon>Lophotrochozoa</taxon>
        <taxon>Mollusca</taxon>
        <taxon>Gastropoda</taxon>
        <taxon>Heterobranchia</taxon>
        <taxon>Euthyneura</taxon>
        <taxon>Panpulmonata</taxon>
        <taxon>Sacoglossa</taxon>
        <taxon>Placobranchoidea</taxon>
        <taxon>Plakobranchidae</taxon>
        <taxon>Plakobranchus</taxon>
    </lineage>
</organism>
<reference evidence="2 3" key="1">
    <citation type="journal article" date="2021" name="Elife">
        <title>Chloroplast acquisition without the gene transfer in kleptoplastic sea slugs, Plakobranchus ocellatus.</title>
        <authorList>
            <person name="Maeda T."/>
            <person name="Takahashi S."/>
            <person name="Yoshida T."/>
            <person name="Shimamura S."/>
            <person name="Takaki Y."/>
            <person name="Nagai Y."/>
            <person name="Toyoda A."/>
            <person name="Suzuki Y."/>
            <person name="Arimoto A."/>
            <person name="Ishii H."/>
            <person name="Satoh N."/>
            <person name="Nishiyama T."/>
            <person name="Hasebe M."/>
            <person name="Maruyama T."/>
            <person name="Minagawa J."/>
            <person name="Obokata J."/>
            <person name="Shigenobu S."/>
        </authorList>
    </citation>
    <scope>NUCLEOTIDE SEQUENCE [LARGE SCALE GENOMIC DNA]</scope>
</reference>
<evidence type="ECO:0000313" key="3">
    <source>
        <dbReference type="Proteomes" id="UP000735302"/>
    </source>
</evidence>
<feature type="region of interest" description="Disordered" evidence="1">
    <location>
        <begin position="11"/>
        <end position="37"/>
    </location>
</feature>
<sequence>MIPGVAVFLHPPHPIPSSPKGTKSSNSKGYGNSTSSENSLWEFRQIPGVVYRRYRHFTSGGKNAGIAELEGSPATSCGDNCHVTDWKEVLTQAERQVKFDIIVGHLRVWRNDCLTTAEILLTEAGR</sequence>